<gene>
    <name evidence="10" type="ORF">QBC46DRAFT_177124</name>
</gene>
<evidence type="ECO:0000256" key="7">
    <source>
        <dbReference type="SAM" id="MobiDB-lite"/>
    </source>
</evidence>
<dbReference type="PANTHER" id="PTHR22768:SF0">
    <property type="entry name" value="DNA REPLICATION COMPLEX GINS PROTEIN PSF3"/>
    <property type="match status" value="1"/>
</dbReference>
<dbReference type="EMBL" id="MU853845">
    <property type="protein sequence ID" value="KAK3937781.1"/>
    <property type="molecule type" value="Genomic_DNA"/>
</dbReference>
<reference evidence="11" key="1">
    <citation type="journal article" date="2023" name="Mol. Phylogenet. Evol.">
        <title>Genome-scale phylogeny and comparative genomics of the fungal order Sordariales.</title>
        <authorList>
            <person name="Hensen N."/>
            <person name="Bonometti L."/>
            <person name="Westerberg I."/>
            <person name="Brannstrom I.O."/>
            <person name="Guillou S."/>
            <person name="Cros-Aarteil S."/>
            <person name="Calhoun S."/>
            <person name="Haridas S."/>
            <person name="Kuo A."/>
            <person name="Mondo S."/>
            <person name="Pangilinan J."/>
            <person name="Riley R."/>
            <person name="LaButti K."/>
            <person name="Andreopoulos B."/>
            <person name="Lipzen A."/>
            <person name="Chen C."/>
            <person name="Yan M."/>
            <person name="Daum C."/>
            <person name="Ng V."/>
            <person name="Clum A."/>
            <person name="Steindorff A."/>
            <person name="Ohm R.A."/>
            <person name="Martin F."/>
            <person name="Silar P."/>
            <person name="Natvig D.O."/>
            <person name="Lalanne C."/>
            <person name="Gautier V."/>
            <person name="Ament-Velasquez S.L."/>
            <person name="Kruys A."/>
            <person name="Hutchinson M.I."/>
            <person name="Powell A.J."/>
            <person name="Barry K."/>
            <person name="Miller A.N."/>
            <person name="Grigoriev I.V."/>
            <person name="Debuchy R."/>
            <person name="Gladieux P."/>
            <person name="Hiltunen Thoren M."/>
            <person name="Johannesson H."/>
        </authorList>
    </citation>
    <scope>NUCLEOTIDE SEQUENCE [LARGE SCALE GENOMIC DNA]</scope>
    <source>
        <strain evidence="11">CBS 340.73</strain>
    </source>
</reference>
<evidence type="ECO:0000256" key="4">
    <source>
        <dbReference type="ARBA" id="ARBA00022705"/>
    </source>
</evidence>
<comment type="subcellular location">
    <subcellularLocation>
        <location evidence="1 6">Nucleus</location>
    </subcellularLocation>
</comment>
<comment type="caution">
    <text evidence="10">The sequence shown here is derived from an EMBL/GenBank/DDBJ whole genome shotgun (WGS) entry which is preliminary data.</text>
</comment>
<dbReference type="InterPro" id="IPR038437">
    <property type="entry name" value="GINS_Psf3_sf"/>
</dbReference>
<dbReference type="InterPro" id="IPR021151">
    <property type="entry name" value="GINS_A"/>
</dbReference>
<evidence type="ECO:0000256" key="3">
    <source>
        <dbReference type="ARBA" id="ARBA00015140"/>
    </source>
</evidence>
<evidence type="ECO:0000259" key="9">
    <source>
        <dbReference type="Pfam" id="PF22466"/>
    </source>
</evidence>
<dbReference type="CDD" id="cd11713">
    <property type="entry name" value="GINS_A_psf3"/>
    <property type="match status" value="1"/>
</dbReference>
<comment type="subunit">
    <text evidence="6">Component of the GINS complex.</text>
</comment>
<dbReference type="SUPFAM" id="SSF160059">
    <property type="entry name" value="PriA/YqbF domain"/>
    <property type="match status" value="1"/>
</dbReference>
<proteinExistence type="inferred from homology"/>
<organism evidence="10 11">
    <name type="scientific">Diplogelasinospora grovesii</name>
    <dbReference type="NCBI Taxonomy" id="303347"/>
    <lineage>
        <taxon>Eukaryota</taxon>
        <taxon>Fungi</taxon>
        <taxon>Dikarya</taxon>
        <taxon>Ascomycota</taxon>
        <taxon>Pezizomycotina</taxon>
        <taxon>Sordariomycetes</taxon>
        <taxon>Sordariomycetidae</taxon>
        <taxon>Sordariales</taxon>
        <taxon>Diplogelasinosporaceae</taxon>
        <taxon>Diplogelasinospora</taxon>
    </lineage>
</organism>
<comment type="similarity">
    <text evidence="2 6">Belongs to the GINS3/PSF3 family.</text>
</comment>
<dbReference type="SUPFAM" id="SSF158573">
    <property type="entry name" value="GINS helical bundle-like"/>
    <property type="match status" value="1"/>
</dbReference>
<evidence type="ECO:0000256" key="2">
    <source>
        <dbReference type="ARBA" id="ARBA00006343"/>
    </source>
</evidence>
<protein>
    <recommendedName>
        <fullName evidence="3 6">DNA replication complex GINS protein PSF3</fullName>
    </recommendedName>
</protein>
<feature type="domain" description="GINS subunit" evidence="8">
    <location>
        <begin position="79"/>
        <end position="194"/>
    </location>
</feature>
<dbReference type="GO" id="GO:1902975">
    <property type="term" value="P:mitotic DNA replication initiation"/>
    <property type="evidence" value="ECO:0007669"/>
    <property type="project" value="TreeGrafter"/>
</dbReference>
<keyword evidence="5 6" id="KW-0539">Nucleus</keyword>
<evidence type="ECO:0000256" key="6">
    <source>
        <dbReference type="RuleBase" id="RU367161"/>
    </source>
</evidence>
<evidence type="ECO:0000313" key="10">
    <source>
        <dbReference type="EMBL" id="KAK3937781.1"/>
    </source>
</evidence>
<dbReference type="AlphaFoldDB" id="A0AAN6N3A2"/>
<evidence type="ECO:0000256" key="1">
    <source>
        <dbReference type="ARBA" id="ARBA00004123"/>
    </source>
</evidence>
<feature type="domain" description="DNA replication complex GINS protein PSF3 N-terminal" evidence="9">
    <location>
        <begin position="4"/>
        <end position="56"/>
    </location>
</feature>
<dbReference type="Proteomes" id="UP001303473">
    <property type="component" value="Unassembled WGS sequence"/>
</dbReference>
<sequence>MSYYDIDAILTDAEKIPCTFQLDVPDLGYLDNNPTHALKTGTKIALPLWLAEMLAIANTGGGDEDGGKSFINFDLPAALSNDVVQALKADPRAVPLRDQSAHFYGLATRMMDLSDERELGDVLRKSFVTRASEIALHARKGAGGSGHHKGDDKGAGSNLGVGASGEEFLRGLDEWERRLFRKAHDGTKAGKEWMEGVKRH</sequence>
<dbReference type="Pfam" id="PF05916">
    <property type="entry name" value="Sld5"/>
    <property type="match status" value="1"/>
</dbReference>
<dbReference type="Gene3D" id="1.20.58.2050">
    <property type="match status" value="1"/>
</dbReference>
<dbReference type="CDD" id="cd21693">
    <property type="entry name" value="GINS_B_Psf3"/>
    <property type="match status" value="1"/>
</dbReference>
<keyword evidence="11" id="KW-1185">Reference proteome</keyword>
<dbReference type="InterPro" id="IPR010492">
    <property type="entry name" value="GINS_Psf3"/>
</dbReference>
<accession>A0AAN6N3A2</accession>
<evidence type="ECO:0000259" key="8">
    <source>
        <dbReference type="Pfam" id="PF05916"/>
    </source>
</evidence>
<dbReference type="InterPro" id="IPR036224">
    <property type="entry name" value="GINS_bundle-like_dom_sf"/>
</dbReference>
<name>A0AAN6N3A2_9PEZI</name>
<evidence type="ECO:0000256" key="5">
    <source>
        <dbReference type="ARBA" id="ARBA00023242"/>
    </source>
</evidence>
<keyword evidence="4 6" id="KW-0235">DNA replication</keyword>
<evidence type="ECO:0000313" key="11">
    <source>
        <dbReference type="Proteomes" id="UP001303473"/>
    </source>
</evidence>
<dbReference type="PANTHER" id="PTHR22768">
    <property type="entry name" value="DNA REPLICATION COMPLEX GINS PROTEIN PSF3"/>
    <property type="match status" value="1"/>
</dbReference>
<feature type="region of interest" description="Disordered" evidence="7">
    <location>
        <begin position="139"/>
        <end position="160"/>
    </location>
</feature>
<dbReference type="InterPro" id="IPR055221">
    <property type="entry name" value="PSF3_N"/>
</dbReference>
<dbReference type="GO" id="GO:0000811">
    <property type="term" value="C:GINS complex"/>
    <property type="evidence" value="ECO:0007669"/>
    <property type="project" value="UniProtKB-UniRule"/>
</dbReference>
<dbReference type="Pfam" id="PF22466">
    <property type="entry name" value="PSF3_N"/>
    <property type="match status" value="1"/>
</dbReference>
<comment type="function">
    <text evidence="6">The GINS complex plays an essential role in the initiation of DNA replication.</text>
</comment>